<evidence type="ECO:0000313" key="2">
    <source>
        <dbReference type="EMBL" id="TFY50397.1"/>
    </source>
</evidence>
<feature type="compositionally biased region" description="Basic and acidic residues" evidence="1">
    <location>
        <begin position="530"/>
        <end position="540"/>
    </location>
</feature>
<feature type="region of interest" description="Disordered" evidence="1">
    <location>
        <begin position="414"/>
        <end position="460"/>
    </location>
</feature>
<name>A0A4Y9XM37_9AGAM</name>
<comment type="caution">
    <text evidence="2">The sequence shown here is derived from an EMBL/GenBank/DDBJ whole genome shotgun (WGS) entry which is preliminary data.</text>
</comment>
<accession>A0A4Y9XM37</accession>
<feature type="compositionally biased region" description="Low complexity" evidence="1">
    <location>
        <begin position="420"/>
        <end position="446"/>
    </location>
</feature>
<reference evidence="2 3" key="1">
    <citation type="submission" date="2019-02" db="EMBL/GenBank/DDBJ databases">
        <title>Genome sequencing of the rare red list fungi Dentipellis fragilis.</title>
        <authorList>
            <person name="Buettner E."/>
            <person name="Kellner H."/>
        </authorList>
    </citation>
    <scope>NUCLEOTIDE SEQUENCE [LARGE SCALE GENOMIC DNA]</scope>
    <source>
        <strain evidence="2 3">DSM 105465</strain>
    </source>
</reference>
<dbReference type="AlphaFoldDB" id="A0A4Y9XM37"/>
<sequence length="540" mass="58860">MEDGAGDVAIAATAREKPRLGTTQLQGCYEAAQSACLPRTGLRLPPTSMPASLQDNSFDWHSISPYLPTIHDHPVHSQSHLRSQPHHDPNALSIPFSVQPPTHYSYSFTDPMNETISAGLPIHNPLGVPSNQYTYAQTDLTNIHHMLEMPITDAGLLPESNTLGSPYHDENTELHSPESVRSLLDPPRNSVLAIPRWTPARYKTSRPRPPSTSALARKSTPRCQPSSRPGRADDQMLSFDATTHSFPKRAKANQSEPDPYAAAFLQDQIGDDKWRIFAARLYERRLGGTKARYRGKKALDAHDGRGSGSGANAIEFLVKVEVVKEVLRIYVPHPYNPFKSLTHPYEGSPSGHVTLTRATVLKLSGWSNTQFSYWARRAEAISVLASHDARLHEVALALERRLRVRTDPPEIVGANYHTWPSPSSPLSPLTSPLSSTSGISGSGSTDSPPPDPQEPNVTGKGLDQLIDAVKRRTGASPFLRGKHASLDPFGAKGVDKDAVHAPTPVYTPTFQAQMYTHEAPASSSTAPGGREAEAREAQGE</sequence>
<dbReference type="Proteomes" id="UP000298327">
    <property type="component" value="Unassembled WGS sequence"/>
</dbReference>
<evidence type="ECO:0000313" key="3">
    <source>
        <dbReference type="Proteomes" id="UP000298327"/>
    </source>
</evidence>
<keyword evidence="3" id="KW-1185">Reference proteome</keyword>
<protein>
    <submittedName>
        <fullName evidence="2">Uncharacterized protein</fullName>
    </submittedName>
</protein>
<organism evidence="2 3">
    <name type="scientific">Dentipellis fragilis</name>
    <dbReference type="NCBI Taxonomy" id="205917"/>
    <lineage>
        <taxon>Eukaryota</taxon>
        <taxon>Fungi</taxon>
        <taxon>Dikarya</taxon>
        <taxon>Basidiomycota</taxon>
        <taxon>Agaricomycotina</taxon>
        <taxon>Agaricomycetes</taxon>
        <taxon>Russulales</taxon>
        <taxon>Hericiaceae</taxon>
        <taxon>Dentipellis</taxon>
    </lineage>
</organism>
<evidence type="ECO:0000256" key="1">
    <source>
        <dbReference type="SAM" id="MobiDB-lite"/>
    </source>
</evidence>
<feature type="region of interest" description="Disordered" evidence="1">
    <location>
        <begin position="158"/>
        <end position="236"/>
    </location>
</feature>
<dbReference type="OrthoDB" id="2860408at2759"/>
<dbReference type="EMBL" id="SEOQ01001848">
    <property type="protein sequence ID" value="TFY50397.1"/>
    <property type="molecule type" value="Genomic_DNA"/>
</dbReference>
<feature type="region of interest" description="Disordered" evidence="1">
    <location>
        <begin position="474"/>
        <end position="493"/>
    </location>
</feature>
<feature type="region of interest" description="Disordered" evidence="1">
    <location>
        <begin position="515"/>
        <end position="540"/>
    </location>
</feature>
<proteinExistence type="predicted"/>
<gene>
    <name evidence="2" type="ORF">EVG20_g11542</name>
</gene>
<feature type="compositionally biased region" description="Basic and acidic residues" evidence="1">
    <location>
        <begin position="167"/>
        <end position="178"/>
    </location>
</feature>
<dbReference type="STRING" id="205917.A0A4Y9XM37"/>